<sequence length="66" mass="7809">MRKELLGRKLAVFNITSTHPRFQLYRSLLHAELIPRVMQGYHAFFEKQAEKLLRSLSERLSRLLGI</sequence>
<keyword evidence="2" id="KW-1185">Reference proteome</keyword>
<dbReference type="Proteomes" id="UP000308652">
    <property type="component" value="Unassembled WGS sequence"/>
</dbReference>
<gene>
    <name evidence="1" type="ORF">BDQ12DRAFT_693603</name>
</gene>
<evidence type="ECO:0000313" key="1">
    <source>
        <dbReference type="EMBL" id="TFK31748.1"/>
    </source>
</evidence>
<evidence type="ECO:0000313" key="2">
    <source>
        <dbReference type="Proteomes" id="UP000308652"/>
    </source>
</evidence>
<dbReference type="STRING" id="68775.A0A5C3LG25"/>
<dbReference type="AlphaFoldDB" id="A0A5C3LG25"/>
<dbReference type="OrthoDB" id="2789670at2759"/>
<accession>A0A5C3LG25</accession>
<proteinExistence type="predicted"/>
<reference evidence="1 2" key="1">
    <citation type="journal article" date="2019" name="Nat. Ecol. Evol.">
        <title>Megaphylogeny resolves global patterns of mushroom evolution.</title>
        <authorList>
            <person name="Varga T."/>
            <person name="Krizsan K."/>
            <person name="Foldi C."/>
            <person name="Dima B."/>
            <person name="Sanchez-Garcia M."/>
            <person name="Sanchez-Ramirez S."/>
            <person name="Szollosi G.J."/>
            <person name="Szarkandi J.G."/>
            <person name="Papp V."/>
            <person name="Albert L."/>
            <person name="Andreopoulos W."/>
            <person name="Angelini C."/>
            <person name="Antonin V."/>
            <person name="Barry K.W."/>
            <person name="Bougher N.L."/>
            <person name="Buchanan P."/>
            <person name="Buyck B."/>
            <person name="Bense V."/>
            <person name="Catcheside P."/>
            <person name="Chovatia M."/>
            <person name="Cooper J."/>
            <person name="Damon W."/>
            <person name="Desjardin D."/>
            <person name="Finy P."/>
            <person name="Geml J."/>
            <person name="Haridas S."/>
            <person name="Hughes K."/>
            <person name="Justo A."/>
            <person name="Karasinski D."/>
            <person name="Kautmanova I."/>
            <person name="Kiss B."/>
            <person name="Kocsube S."/>
            <person name="Kotiranta H."/>
            <person name="LaButti K.M."/>
            <person name="Lechner B.E."/>
            <person name="Liimatainen K."/>
            <person name="Lipzen A."/>
            <person name="Lukacs Z."/>
            <person name="Mihaltcheva S."/>
            <person name="Morgado L.N."/>
            <person name="Niskanen T."/>
            <person name="Noordeloos M.E."/>
            <person name="Ohm R.A."/>
            <person name="Ortiz-Santana B."/>
            <person name="Ovrebo C."/>
            <person name="Racz N."/>
            <person name="Riley R."/>
            <person name="Savchenko A."/>
            <person name="Shiryaev A."/>
            <person name="Soop K."/>
            <person name="Spirin V."/>
            <person name="Szebenyi C."/>
            <person name="Tomsovsky M."/>
            <person name="Tulloss R.E."/>
            <person name="Uehling J."/>
            <person name="Grigoriev I.V."/>
            <person name="Vagvolgyi C."/>
            <person name="Papp T."/>
            <person name="Martin F.M."/>
            <person name="Miettinen O."/>
            <person name="Hibbett D.S."/>
            <person name="Nagy L.G."/>
        </authorList>
    </citation>
    <scope>NUCLEOTIDE SEQUENCE [LARGE SCALE GENOMIC DNA]</scope>
    <source>
        <strain evidence="1 2">CBS 166.37</strain>
    </source>
</reference>
<organism evidence="1 2">
    <name type="scientific">Crucibulum laeve</name>
    <dbReference type="NCBI Taxonomy" id="68775"/>
    <lineage>
        <taxon>Eukaryota</taxon>
        <taxon>Fungi</taxon>
        <taxon>Dikarya</taxon>
        <taxon>Basidiomycota</taxon>
        <taxon>Agaricomycotina</taxon>
        <taxon>Agaricomycetes</taxon>
        <taxon>Agaricomycetidae</taxon>
        <taxon>Agaricales</taxon>
        <taxon>Agaricineae</taxon>
        <taxon>Nidulariaceae</taxon>
        <taxon>Crucibulum</taxon>
    </lineage>
</organism>
<protein>
    <submittedName>
        <fullName evidence="1">Uncharacterized protein</fullName>
    </submittedName>
</protein>
<name>A0A5C3LG25_9AGAR</name>
<dbReference type="EMBL" id="ML213711">
    <property type="protein sequence ID" value="TFK31748.1"/>
    <property type="molecule type" value="Genomic_DNA"/>
</dbReference>